<proteinExistence type="predicted"/>
<evidence type="ECO:0000256" key="2">
    <source>
        <dbReference type="ARBA" id="ARBA00023054"/>
    </source>
</evidence>
<dbReference type="InterPro" id="IPR050465">
    <property type="entry name" value="UPF0194_transport"/>
</dbReference>
<evidence type="ECO:0000313" key="6">
    <source>
        <dbReference type="Proteomes" id="UP001595533"/>
    </source>
</evidence>
<sequence length="415" mass="46714">MDIELSPKKSASYKKYIYVAVSAVILFFIVKYLVFLGQSDFSVDEESLTVAEVKSGKFTVMVRGSGVLVPDNIRWLSAGVEGKVERNLVKAGDVVKKGDLIIELHNQEIKDLQAETEWELEAMMEEVNAGKIADETAMISQENTADNNKLEFERTVTEYEARKKLVKTGAVSELDFQRSRVVMEQAEQRWVASTKLVEKMRENNKAQAKMRLANLEQTKKRLDRIKRQVRDLEVRASFDSIVLDVPLEIGERVNVGANVAKLAQQDSLIAELQIPEIQIREVVIGQKVLIDTRNSEFFGIISRIDPAVINGNVKVDVSFTDPLPSDVRPDMSVDGEIKIAEIEQTLFVQRPLFSQSLSASSVYKLMESGLAERIQVEWGLGSVNQIQVENGLRQGDKIIVSDPSRFDGYDKFRIN</sequence>
<keyword evidence="6" id="KW-1185">Reference proteome</keyword>
<evidence type="ECO:0000256" key="1">
    <source>
        <dbReference type="ARBA" id="ARBA00004196"/>
    </source>
</evidence>
<evidence type="ECO:0000256" key="4">
    <source>
        <dbReference type="SAM" id="Phobius"/>
    </source>
</evidence>
<keyword evidence="4" id="KW-1133">Transmembrane helix</keyword>
<name>A0ABV7JG51_9GAMM</name>
<dbReference type="RefSeq" id="WP_077412974.1">
    <property type="nucleotide sequence ID" value="NZ_JBHRTS010000006.1"/>
</dbReference>
<comment type="subcellular location">
    <subcellularLocation>
        <location evidence="1">Cell envelope</location>
    </subcellularLocation>
</comment>
<reference evidence="6" key="1">
    <citation type="journal article" date="2019" name="Int. J. Syst. Evol. Microbiol.">
        <title>The Global Catalogue of Microorganisms (GCM) 10K type strain sequencing project: providing services to taxonomists for standard genome sequencing and annotation.</title>
        <authorList>
            <consortium name="The Broad Institute Genomics Platform"/>
            <consortium name="The Broad Institute Genome Sequencing Center for Infectious Disease"/>
            <person name="Wu L."/>
            <person name="Ma J."/>
        </authorList>
    </citation>
    <scope>NUCLEOTIDE SEQUENCE [LARGE SCALE GENOMIC DNA]</scope>
    <source>
        <strain evidence="6">KCTC 42953</strain>
    </source>
</reference>
<organism evidence="5 6">
    <name type="scientific">Marinicella sediminis</name>
    <dbReference type="NCBI Taxonomy" id="1792834"/>
    <lineage>
        <taxon>Bacteria</taxon>
        <taxon>Pseudomonadati</taxon>
        <taxon>Pseudomonadota</taxon>
        <taxon>Gammaproteobacteria</taxon>
        <taxon>Lysobacterales</taxon>
        <taxon>Marinicellaceae</taxon>
        <taxon>Marinicella</taxon>
    </lineage>
</organism>
<keyword evidence="4" id="KW-0812">Transmembrane</keyword>
<comment type="caution">
    <text evidence="5">The sequence shown here is derived from an EMBL/GenBank/DDBJ whole genome shotgun (WGS) entry which is preliminary data.</text>
</comment>
<gene>
    <name evidence="5" type="ORF">ACFODZ_12585</name>
</gene>
<dbReference type="Gene3D" id="2.40.420.20">
    <property type="match status" value="1"/>
</dbReference>
<dbReference type="PANTHER" id="PTHR32347">
    <property type="entry name" value="EFFLUX SYSTEM COMPONENT YKNX-RELATED"/>
    <property type="match status" value="1"/>
</dbReference>
<evidence type="ECO:0000256" key="3">
    <source>
        <dbReference type="SAM" id="Coils"/>
    </source>
</evidence>
<dbReference type="PANTHER" id="PTHR32347:SF23">
    <property type="entry name" value="BLL5650 PROTEIN"/>
    <property type="match status" value="1"/>
</dbReference>
<evidence type="ECO:0000313" key="5">
    <source>
        <dbReference type="EMBL" id="MFC3195081.1"/>
    </source>
</evidence>
<dbReference type="Gene3D" id="2.40.50.100">
    <property type="match status" value="1"/>
</dbReference>
<accession>A0ABV7JG51</accession>
<protein>
    <submittedName>
        <fullName evidence="5">Efflux RND transporter periplasmic adaptor subunit</fullName>
    </submittedName>
</protein>
<keyword evidence="4" id="KW-0472">Membrane</keyword>
<dbReference type="Proteomes" id="UP001595533">
    <property type="component" value="Unassembled WGS sequence"/>
</dbReference>
<dbReference type="Gene3D" id="2.40.30.170">
    <property type="match status" value="1"/>
</dbReference>
<feature type="coiled-coil region" evidence="3">
    <location>
        <begin position="196"/>
        <end position="235"/>
    </location>
</feature>
<dbReference type="EMBL" id="JBHRTS010000006">
    <property type="protein sequence ID" value="MFC3195081.1"/>
    <property type="molecule type" value="Genomic_DNA"/>
</dbReference>
<keyword evidence="2 3" id="KW-0175">Coiled coil</keyword>
<feature type="transmembrane region" description="Helical" evidence="4">
    <location>
        <begin position="16"/>
        <end position="35"/>
    </location>
</feature>